<evidence type="ECO:0000256" key="3">
    <source>
        <dbReference type="ARBA" id="ARBA00022679"/>
    </source>
</evidence>
<protein>
    <submittedName>
        <fullName evidence="7">2-amino-3-ketobutyrate coenzyme A ligase</fullName>
    </submittedName>
</protein>
<dbReference type="InterPro" id="IPR015421">
    <property type="entry name" value="PyrdxlP-dep_Trfase_major"/>
</dbReference>
<organism evidence="7 8">
    <name type="scientific">Abyssicoccus albus</name>
    <dbReference type="NCBI Taxonomy" id="1817405"/>
    <lineage>
        <taxon>Bacteria</taxon>
        <taxon>Bacillati</taxon>
        <taxon>Bacillota</taxon>
        <taxon>Bacilli</taxon>
        <taxon>Bacillales</taxon>
        <taxon>Abyssicoccaceae</taxon>
    </lineage>
</organism>
<dbReference type="Gene3D" id="3.40.640.10">
    <property type="entry name" value="Type I PLP-dependent aspartate aminotransferase-like (Major domain)"/>
    <property type="match status" value="1"/>
</dbReference>
<dbReference type="Proteomes" id="UP000277108">
    <property type="component" value="Unassembled WGS sequence"/>
</dbReference>
<dbReference type="RefSeq" id="WP_123808517.1">
    <property type="nucleotide sequence ID" value="NZ_RKRK01000005.1"/>
</dbReference>
<proteinExistence type="inferred from homology"/>
<dbReference type="InterPro" id="IPR004839">
    <property type="entry name" value="Aminotransferase_I/II_large"/>
</dbReference>
<dbReference type="PANTHER" id="PTHR13693:SF3">
    <property type="entry name" value="LD36009P"/>
    <property type="match status" value="1"/>
</dbReference>
<evidence type="ECO:0000313" key="7">
    <source>
        <dbReference type="EMBL" id="RPF54860.1"/>
    </source>
</evidence>
<evidence type="ECO:0000256" key="1">
    <source>
        <dbReference type="ARBA" id="ARBA00001933"/>
    </source>
</evidence>
<evidence type="ECO:0000256" key="5">
    <source>
        <dbReference type="RuleBase" id="RU003693"/>
    </source>
</evidence>
<comment type="similarity">
    <text evidence="5">Belongs to the class-II pyridoxal-phosphate-dependent aminotransferase family.</text>
</comment>
<dbReference type="NCBIfam" id="TIGR01825">
    <property type="entry name" value="gly_Cac_T_rel"/>
    <property type="match status" value="1"/>
</dbReference>
<dbReference type="EMBL" id="RKRK01000005">
    <property type="protein sequence ID" value="RPF54860.1"/>
    <property type="molecule type" value="Genomic_DNA"/>
</dbReference>
<dbReference type="InterPro" id="IPR001917">
    <property type="entry name" value="Aminotrans_II_pyridoxalP_BS"/>
</dbReference>
<accession>A0A3N5BHW0</accession>
<name>A0A3N5BHW0_9BACL</name>
<dbReference type="GO" id="GO:0016740">
    <property type="term" value="F:transferase activity"/>
    <property type="evidence" value="ECO:0007669"/>
    <property type="project" value="UniProtKB-KW"/>
</dbReference>
<dbReference type="Pfam" id="PF00155">
    <property type="entry name" value="Aminotran_1_2"/>
    <property type="match status" value="1"/>
</dbReference>
<dbReference type="InterPro" id="IPR015422">
    <property type="entry name" value="PyrdxlP-dep_Trfase_small"/>
</dbReference>
<dbReference type="AlphaFoldDB" id="A0A3N5BHW0"/>
<keyword evidence="4 5" id="KW-0663">Pyridoxal phosphate</keyword>
<dbReference type="Gene3D" id="3.90.1150.10">
    <property type="entry name" value="Aspartate Aminotransferase, domain 1"/>
    <property type="match status" value="1"/>
</dbReference>
<dbReference type="PROSITE" id="PS00599">
    <property type="entry name" value="AA_TRANSFER_CLASS_2"/>
    <property type="match status" value="1"/>
</dbReference>
<dbReference type="NCBIfam" id="NF005394">
    <property type="entry name" value="PRK06939.1"/>
    <property type="match status" value="1"/>
</dbReference>
<dbReference type="InterPro" id="IPR015424">
    <property type="entry name" value="PyrdxlP-dep_Trfase"/>
</dbReference>
<comment type="caution">
    <text evidence="7">The sequence shown here is derived from an EMBL/GenBank/DDBJ whole genome shotgun (WGS) entry which is preliminary data.</text>
</comment>
<dbReference type="SUPFAM" id="SSF53383">
    <property type="entry name" value="PLP-dependent transferases"/>
    <property type="match status" value="1"/>
</dbReference>
<reference evidence="7 8" key="1">
    <citation type="submission" date="2018-11" db="EMBL/GenBank/DDBJ databases">
        <title>Genomic Encyclopedia of Type Strains, Phase IV (KMG-IV): sequencing the most valuable type-strain genomes for metagenomic binning, comparative biology and taxonomic classification.</title>
        <authorList>
            <person name="Goeker M."/>
        </authorList>
    </citation>
    <scope>NUCLEOTIDE SEQUENCE [LARGE SCALE GENOMIC DNA]</scope>
    <source>
        <strain evidence="7 8">DSM 29158</strain>
    </source>
</reference>
<dbReference type="FunFam" id="3.40.640.10:FF:000006">
    <property type="entry name" value="5-aminolevulinate synthase, mitochondrial"/>
    <property type="match status" value="1"/>
</dbReference>
<dbReference type="OrthoDB" id="9807157at2"/>
<keyword evidence="3" id="KW-0808">Transferase</keyword>
<comment type="subunit">
    <text evidence="2">Homodimer.</text>
</comment>
<evidence type="ECO:0000259" key="6">
    <source>
        <dbReference type="Pfam" id="PF00155"/>
    </source>
</evidence>
<evidence type="ECO:0000313" key="8">
    <source>
        <dbReference type="Proteomes" id="UP000277108"/>
    </source>
</evidence>
<dbReference type="GO" id="GO:0016874">
    <property type="term" value="F:ligase activity"/>
    <property type="evidence" value="ECO:0007669"/>
    <property type="project" value="UniProtKB-KW"/>
</dbReference>
<dbReference type="PANTHER" id="PTHR13693">
    <property type="entry name" value="CLASS II AMINOTRANSFERASE/8-AMINO-7-OXONONANOATE SYNTHASE"/>
    <property type="match status" value="1"/>
</dbReference>
<comment type="cofactor">
    <cofactor evidence="1 5">
        <name>pyridoxal 5'-phosphate</name>
        <dbReference type="ChEBI" id="CHEBI:597326"/>
    </cofactor>
</comment>
<gene>
    <name evidence="7" type="ORF">EDD62_1640</name>
</gene>
<evidence type="ECO:0000256" key="4">
    <source>
        <dbReference type="ARBA" id="ARBA00022898"/>
    </source>
</evidence>
<keyword evidence="8" id="KW-1185">Reference proteome</keyword>
<dbReference type="InterPro" id="IPR050087">
    <property type="entry name" value="AON_synthase_class-II"/>
</dbReference>
<sequence length="396" mass="42852">MTKALNEFLESNLKELKDNGLYNEINVVEGANGAEITIDGRKMINLSSNNYLGLATNETLKQAAKSAVDSHGVGAGAVRTINGTLDLHVELEETLAKFKGTEAAIAYQSGFNCNMAAISAVMNKHDAILSDELNHASIIDGCRLSKAKIIRVKHSDMDDLRQKAKEAVESGQYNKVMYITDGVFSMDGDVAKLPEIVEIAEEFGLITYVDDAHGSGVMGKGAGTVKHFGLQDKIDFQIGTLSKAIGVVGGYVAGSQQLIDWLKVASRPFLFSTSLAPGDTKAITEAVQMLMDSTELHDKLWENGDYLKEGLKSLGFDIGHSETPITPCIIGDEKTTQQFSKRLMEEGVYAKSIVFPTVPKGTGRVRNMPTAAHTKEMLDEALKVYEKVGKELGVLS</sequence>
<evidence type="ECO:0000256" key="2">
    <source>
        <dbReference type="ARBA" id="ARBA00011738"/>
    </source>
</evidence>
<dbReference type="CDD" id="cd06454">
    <property type="entry name" value="KBL_like"/>
    <property type="match status" value="1"/>
</dbReference>
<feature type="domain" description="Aminotransferase class I/classII large" evidence="6">
    <location>
        <begin position="42"/>
        <end position="383"/>
    </location>
</feature>
<dbReference type="InterPro" id="IPR010962">
    <property type="entry name" value="AONS_Archaea/Firmicutes"/>
</dbReference>
<keyword evidence="7" id="KW-0436">Ligase</keyword>
<dbReference type="GO" id="GO:0030170">
    <property type="term" value="F:pyridoxal phosphate binding"/>
    <property type="evidence" value="ECO:0007669"/>
    <property type="project" value="InterPro"/>
</dbReference>